<dbReference type="InterPro" id="IPR036156">
    <property type="entry name" value="Beta-gal/glucu_dom_sf"/>
</dbReference>
<name>A0A5C5V1L3_9BACT</name>
<dbReference type="InterPro" id="IPR023232">
    <property type="entry name" value="Glyco_hydro_2_AS"/>
</dbReference>
<evidence type="ECO:0000256" key="3">
    <source>
        <dbReference type="ARBA" id="ARBA00023295"/>
    </source>
</evidence>
<dbReference type="InterPro" id="IPR006101">
    <property type="entry name" value="Glyco_hydro_2"/>
</dbReference>
<comment type="similarity">
    <text evidence="1">Belongs to the glycosyl hydrolase 2 family.</text>
</comment>
<keyword evidence="11" id="KW-1185">Reference proteome</keyword>
<dbReference type="Gene3D" id="2.60.40.10">
    <property type="entry name" value="Immunoglobulins"/>
    <property type="match status" value="3"/>
</dbReference>
<evidence type="ECO:0000259" key="7">
    <source>
        <dbReference type="Pfam" id="PF02837"/>
    </source>
</evidence>
<accession>A0A5C5V1L3</accession>
<dbReference type="Gene3D" id="3.20.20.80">
    <property type="entry name" value="Glycosidases"/>
    <property type="match status" value="1"/>
</dbReference>
<dbReference type="AlphaFoldDB" id="A0A5C5V1L3"/>
<sequence precursor="true">MRLLLCLALCVFTQTAGPLNAADTRDQLFDSGWRFHRGDAAGAELPGFDDSRWRTLDLPHDWSIEDLPPRPDAAPEVDAVTGEWRFHRGDAPSWSDPSTDDADWRHVTLPDNWERHSGYSENNAYGWYRRRLEIPAEFAGEEIDLLLGRIDDADEVWLNGQRIGGSGSFPPDYRSAWDVDRRYRAPAGLVRGDGSDLVAVRVFDGENNGGIYQAGAKSQRVGPFDPAEAQNRHFTAYTVGGIGWYRKAFESPEAGRQTTIRFDGVYMNAEVWLNGRRLGEHPHGYTGFHFDLTPHLRPPGEENVLAVRVRNEGRNSRWYSGSGIYRHVWLTTTGEVHIPTWGVFVTTPEVSAESASVRVSTEVRNAADAPSVATVRVTVRDAAGASVGVSEQELNIAAGTTELIQQTIDAAQPELWSLESPTLYSADVQVLVDGRLVDSVRAPFGVRKIEVDAQRGFRLNGRPVLLKGGCIHHDNGPLGAAAIDRAEERRVELLKANGFNAIRSSHNPPSPAMIAACDRLGVLMIVEAFDQWNESKENNQQDYHRFFDDWHAHDIAAMVRRDRNHPSVIMWSIGNEIPEQFRAGDTGQRLRDEVLRHDDTRPVTAAICTDWGPVMENWGELSDPAFPHLDVAGYNYLPQMYEPDHARRPDRVMYGSESLPKDALAYWTLVEERPYVIGDFVWTALDYLGEAGIAHTSLGPDPGPWFLSWPWINAWCGDLDLCGFKKPQSFYRDVVWRRSPIELLVHTPMPPDAVESLSWWGWPDELKSWNWDGHEGQPLQAAVYSRCDRVRLELNGRVIGEQPVSPATKLTARFNVPYEPGELKAVGLVDGRVVAENSLRTAGPPAALRLTADRGAINANRNDLSYITVEVVDASGARVPTAEAEVRFSVGGVGELAGQANGSPNQPASFQAPACRTRHGRCLAILRPTGGAGPITLTAEADGLRPARLAVECGDVDE</sequence>
<feature type="domain" description="DUF4982" evidence="8">
    <location>
        <begin position="776"/>
        <end position="835"/>
    </location>
</feature>
<evidence type="ECO:0000259" key="6">
    <source>
        <dbReference type="Pfam" id="PF02836"/>
    </source>
</evidence>
<feature type="domain" description="Glycoside hydrolase family 2" evidence="9">
    <location>
        <begin position="848"/>
        <end position="949"/>
    </location>
</feature>
<protein>
    <submittedName>
        <fullName evidence="10">Beta-galactosidase</fullName>
        <ecNumber evidence="10">3.2.1.23</ecNumber>
    </submittedName>
</protein>
<keyword evidence="4" id="KW-0732">Signal</keyword>
<keyword evidence="3 10" id="KW-0326">Glycosidase</keyword>
<feature type="signal peptide" evidence="4">
    <location>
        <begin position="1"/>
        <end position="21"/>
    </location>
</feature>
<dbReference type="InterPro" id="IPR013783">
    <property type="entry name" value="Ig-like_fold"/>
</dbReference>
<dbReference type="InterPro" id="IPR006104">
    <property type="entry name" value="Glyco_hydro_2_N"/>
</dbReference>
<dbReference type="OrthoDB" id="9758603at2"/>
<keyword evidence="2 10" id="KW-0378">Hydrolase</keyword>
<dbReference type="PRINTS" id="PR00132">
    <property type="entry name" value="GLHYDRLASE2"/>
</dbReference>
<dbReference type="Pfam" id="PF02837">
    <property type="entry name" value="Glyco_hydro_2_N"/>
    <property type="match status" value="1"/>
</dbReference>
<dbReference type="Pfam" id="PF16355">
    <property type="entry name" value="DUF4982"/>
    <property type="match status" value="1"/>
</dbReference>
<comment type="caution">
    <text evidence="10">The sequence shown here is derived from an EMBL/GenBank/DDBJ whole genome shotgun (WGS) entry which is preliminary data.</text>
</comment>
<dbReference type="InterPro" id="IPR051913">
    <property type="entry name" value="GH2_Domain-Containing"/>
</dbReference>
<feature type="domain" description="Glycosyl hydrolases family 2 sugar binding" evidence="7">
    <location>
        <begin position="238"/>
        <end position="332"/>
    </location>
</feature>
<dbReference type="RefSeq" id="WP_146567905.1">
    <property type="nucleotide sequence ID" value="NZ_SIHJ01000003.1"/>
</dbReference>
<evidence type="ECO:0000256" key="4">
    <source>
        <dbReference type="SAM" id="SignalP"/>
    </source>
</evidence>
<dbReference type="PROSITE" id="PS00608">
    <property type="entry name" value="GLYCOSYL_HYDROL_F2_2"/>
    <property type="match status" value="1"/>
</dbReference>
<dbReference type="EMBL" id="SIHJ01000003">
    <property type="protein sequence ID" value="TWT32494.1"/>
    <property type="molecule type" value="Genomic_DNA"/>
</dbReference>
<dbReference type="SUPFAM" id="SSF49303">
    <property type="entry name" value="beta-Galactosidase/glucuronidase domain"/>
    <property type="match status" value="1"/>
</dbReference>
<organism evidence="10 11">
    <name type="scientific">Posidoniimonas corsicana</name>
    <dbReference type="NCBI Taxonomy" id="1938618"/>
    <lineage>
        <taxon>Bacteria</taxon>
        <taxon>Pseudomonadati</taxon>
        <taxon>Planctomycetota</taxon>
        <taxon>Planctomycetia</taxon>
        <taxon>Pirellulales</taxon>
        <taxon>Lacipirellulaceae</taxon>
        <taxon>Posidoniimonas</taxon>
    </lineage>
</organism>
<dbReference type="InterPro" id="IPR017853">
    <property type="entry name" value="GH"/>
</dbReference>
<dbReference type="Pfam" id="PF02836">
    <property type="entry name" value="Glyco_hydro_2_C"/>
    <property type="match status" value="1"/>
</dbReference>
<dbReference type="InterPro" id="IPR006102">
    <property type="entry name" value="Ig-like_GH2"/>
</dbReference>
<proteinExistence type="inferred from homology"/>
<feature type="domain" description="Glycoside hydrolase family 2 catalytic" evidence="6">
    <location>
        <begin position="455"/>
        <end position="605"/>
    </location>
</feature>
<dbReference type="Pfam" id="PF18565">
    <property type="entry name" value="Glyco_hydro2_C5"/>
    <property type="match status" value="1"/>
</dbReference>
<evidence type="ECO:0000259" key="9">
    <source>
        <dbReference type="Pfam" id="PF18565"/>
    </source>
</evidence>
<dbReference type="SUPFAM" id="SSF49785">
    <property type="entry name" value="Galactose-binding domain-like"/>
    <property type="match status" value="3"/>
</dbReference>
<evidence type="ECO:0000256" key="2">
    <source>
        <dbReference type="ARBA" id="ARBA00022801"/>
    </source>
</evidence>
<dbReference type="InterPro" id="IPR032311">
    <property type="entry name" value="DUF4982"/>
</dbReference>
<evidence type="ECO:0000256" key="1">
    <source>
        <dbReference type="ARBA" id="ARBA00007401"/>
    </source>
</evidence>
<dbReference type="InterPro" id="IPR006103">
    <property type="entry name" value="Glyco_hydro_2_cat"/>
</dbReference>
<dbReference type="Gene3D" id="2.60.120.260">
    <property type="entry name" value="Galactose-binding domain-like"/>
    <property type="match status" value="3"/>
</dbReference>
<feature type="chain" id="PRO_5022768049" evidence="4">
    <location>
        <begin position="22"/>
        <end position="958"/>
    </location>
</feature>
<evidence type="ECO:0000313" key="11">
    <source>
        <dbReference type="Proteomes" id="UP000316714"/>
    </source>
</evidence>
<feature type="domain" description="Glycoside hydrolase family 2 immunoglobulin-like beta-sandwich" evidence="5">
    <location>
        <begin position="344"/>
        <end position="447"/>
    </location>
</feature>
<dbReference type="GO" id="GO:0005975">
    <property type="term" value="P:carbohydrate metabolic process"/>
    <property type="evidence" value="ECO:0007669"/>
    <property type="project" value="InterPro"/>
</dbReference>
<evidence type="ECO:0000313" key="10">
    <source>
        <dbReference type="EMBL" id="TWT32494.1"/>
    </source>
</evidence>
<dbReference type="Proteomes" id="UP000316714">
    <property type="component" value="Unassembled WGS sequence"/>
</dbReference>
<dbReference type="PANTHER" id="PTHR42732:SF1">
    <property type="entry name" value="BETA-MANNOSIDASE"/>
    <property type="match status" value="1"/>
</dbReference>
<dbReference type="GO" id="GO:0004565">
    <property type="term" value="F:beta-galactosidase activity"/>
    <property type="evidence" value="ECO:0007669"/>
    <property type="project" value="UniProtKB-EC"/>
</dbReference>
<dbReference type="InterPro" id="IPR040605">
    <property type="entry name" value="Glyco_hydro2_dom5"/>
</dbReference>
<dbReference type="EC" id="3.2.1.23" evidence="10"/>
<reference evidence="10 11" key="1">
    <citation type="submission" date="2019-02" db="EMBL/GenBank/DDBJ databases">
        <title>Deep-cultivation of Planctomycetes and their phenomic and genomic characterization uncovers novel biology.</title>
        <authorList>
            <person name="Wiegand S."/>
            <person name="Jogler M."/>
            <person name="Boedeker C."/>
            <person name="Pinto D."/>
            <person name="Vollmers J."/>
            <person name="Rivas-Marin E."/>
            <person name="Kohn T."/>
            <person name="Peeters S.H."/>
            <person name="Heuer A."/>
            <person name="Rast P."/>
            <person name="Oberbeckmann S."/>
            <person name="Bunk B."/>
            <person name="Jeske O."/>
            <person name="Meyerdierks A."/>
            <person name="Storesund J.E."/>
            <person name="Kallscheuer N."/>
            <person name="Luecker S."/>
            <person name="Lage O.M."/>
            <person name="Pohl T."/>
            <person name="Merkel B.J."/>
            <person name="Hornburger P."/>
            <person name="Mueller R.-W."/>
            <person name="Bruemmer F."/>
            <person name="Labrenz M."/>
            <person name="Spormann A.M."/>
            <person name="Op Den Camp H."/>
            <person name="Overmann J."/>
            <person name="Amann R."/>
            <person name="Jetten M.S.M."/>
            <person name="Mascher T."/>
            <person name="Medema M.H."/>
            <person name="Devos D.P."/>
            <person name="Kaster A.-K."/>
            <person name="Ovreas L."/>
            <person name="Rohde M."/>
            <person name="Galperin M.Y."/>
            <person name="Jogler C."/>
        </authorList>
    </citation>
    <scope>NUCLEOTIDE SEQUENCE [LARGE SCALE GENOMIC DNA]</scope>
    <source>
        <strain evidence="10 11">KOR34</strain>
    </source>
</reference>
<gene>
    <name evidence="10" type="primary">lacZ_5</name>
    <name evidence="10" type="ORF">KOR34_42570</name>
</gene>
<dbReference type="PANTHER" id="PTHR42732">
    <property type="entry name" value="BETA-GALACTOSIDASE"/>
    <property type="match status" value="1"/>
</dbReference>
<evidence type="ECO:0000259" key="8">
    <source>
        <dbReference type="Pfam" id="PF16355"/>
    </source>
</evidence>
<evidence type="ECO:0000259" key="5">
    <source>
        <dbReference type="Pfam" id="PF00703"/>
    </source>
</evidence>
<dbReference type="InterPro" id="IPR008979">
    <property type="entry name" value="Galactose-bd-like_sf"/>
</dbReference>
<dbReference type="SUPFAM" id="SSF51445">
    <property type="entry name" value="(Trans)glycosidases"/>
    <property type="match status" value="1"/>
</dbReference>
<dbReference type="Pfam" id="PF00703">
    <property type="entry name" value="Glyco_hydro_2"/>
    <property type="match status" value="1"/>
</dbReference>